<dbReference type="Gene3D" id="3.40.1010.10">
    <property type="entry name" value="Cobalt-precorrin-4 Transmethylase, Domain 1"/>
    <property type="match status" value="1"/>
</dbReference>
<dbReference type="RefSeq" id="WP_237855124.1">
    <property type="nucleotide sequence ID" value="NZ_JAKLWS010000020.1"/>
</dbReference>
<dbReference type="InterPro" id="IPR014777">
    <property type="entry name" value="4pyrrole_Mease_sub1"/>
</dbReference>
<protein>
    <submittedName>
        <fullName evidence="7">SAM-dependent methyltransferase</fullName>
    </submittedName>
</protein>
<evidence type="ECO:0000313" key="8">
    <source>
        <dbReference type="Proteomes" id="UP001165366"/>
    </source>
</evidence>
<keyword evidence="2" id="KW-0698">rRNA processing</keyword>
<evidence type="ECO:0000256" key="4">
    <source>
        <dbReference type="ARBA" id="ARBA00022679"/>
    </source>
</evidence>
<evidence type="ECO:0000256" key="2">
    <source>
        <dbReference type="ARBA" id="ARBA00022552"/>
    </source>
</evidence>
<keyword evidence="3 7" id="KW-0489">Methyltransferase</keyword>
<gene>
    <name evidence="7" type="ORF">L6773_14390</name>
</gene>
<keyword evidence="8" id="KW-1185">Reference proteome</keyword>
<dbReference type="InterPro" id="IPR035996">
    <property type="entry name" value="4pyrrol_Methylase_sf"/>
</dbReference>
<evidence type="ECO:0000256" key="1">
    <source>
        <dbReference type="ARBA" id="ARBA00022490"/>
    </source>
</evidence>
<dbReference type="SUPFAM" id="SSF53790">
    <property type="entry name" value="Tetrapyrrole methylase"/>
    <property type="match status" value="1"/>
</dbReference>
<reference evidence="7" key="2">
    <citation type="submission" date="2024-05" db="EMBL/GenBank/DDBJ databases">
        <title>Rhodohalobacter halophilus gen. nov., sp. nov., a moderately halophilic member of the family Balneolaceae.</title>
        <authorList>
            <person name="Xia J."/>
        </authorList>
    </citation>
    <scope>NUCLEOTIDE SEQUENCE</scope>
    <source>
        <strain evidence="7">WB101</strain>
    </source>
</reference>
<evidence type="ECO:0000259" key="6">
    <source>
        <dbReference type="Pfam" id="PF00590"/>
    </source>
</evidence>
<dbReference type="InterPro" id="IPR008189">
    <property type="entry name" value="rRNA_ssu_MeTfrase_I"/>
</dbReference>
<keyword evidence="1" id="KW-0963">Cytoplasm</keyword>
<accession>A0ABS9KFZ2</accession>
<feature type="domain" description="Tetrapyrrole methylase" evidence="6">
    <location>
        <begin position="29"/>
        <end position="216"/>
    </location>
</feature>
<evidence type="ECO:0000256" key="5">
    <source>
        <dbReference type="ARBA" id="ARBA00022691"/>
    </source>
</evidence>
<dbReference type="Proteomes" id="UP001165366">
    <property type="component" value="Unassembled WGS sequence"/>
</dbReference>
<keyword evidence="4" id="KW-0808">Transferase</keyword>
<comment type="caution">
    <text evidence="7">The sequence shown here is derived from an EMBL/GenBank/DDBJ whole genome shotgun (WGS) entry which is preliminary data.</text>
</comment>
<reference evidence="7" key="1">
    <citation type="submission" date="2022-01" db="EMBL/GenBank/DDBJ databases">
        <authorList>
            <person name="Wang Y."/>
        </authorList>
    </citation>
    <scope>NUCLEOTIDE SEQUENCE</scope>
    <source>
        <strain evidence="7">WB101</strain>
    </source>
</reference>
<organism evidence="7 8">
    <name type="scientific">Rhodohalobacter sulfatireducens</name>
    <dbReference type="NCBI Taxonomy" id="2911366"/>
    <lineage>
        <taxon>Bacteria</taxon>
        <taxon>Pseudomonadati</taxon>
        <taxon>Balneolota</taxon>
        <taxon>Balneolia</taxon>
        <taxon>Balneolales</taxon>
        <taxon>Balneolaceae</taxon>
        <taxon>Rhodohalobacter</taxon>
    </lineage>
</organism>
<sequence length="240" mass="26686">MSSFGSTNKLYLIPTPISKQKENRVLPEHTVQLIQNLTCFVVEKAQTAQSFLQWIDHPTPLHEITFRVLNKKTPEHEVLSFIKLLENQSVGLMSEAGAPGVADPGSLLVKLAHEKGIQVVPLVGPSSILLALMASGLNGQHFTFHGYLPINESKRSKKIQELEKDSLKSGCTHIFMETPHRNKNLFDQLSGKLRPATKLCIAAGITSDSEFIETKNIKAWRSTSRPELEKKPALFLINAK</sequence>
<dbReference type="PIRSF" id="PIRSF005917">
    <property type="entry name" value="MTase_YraL"/>
    <property type="match status" value="1"/>
</dbReference>
<evidence type="ECO:0000313" key="7">
    <source>
        <dbReference type="EMBL" id="MCG2589766.1"/>
    </source>
</evidence>
<dbReference type="PANTHER" id="PTHR46111">
    <property type="entry name" value="RIBOSOMAL RNA SMALL SUBUNIT METHYLTRANSFERASE I"/>
    <property type="match status" value="1"/>
</dbReference>
<dbReference type="GO" id="GO:0032259">
    <property type="term" value="P:methylation"/>
    <property type="evidence" value="ECO:0007669"/>
    <property type="project" value="UniProtKB-KW"/>
</dbReference>
<dbReference type="EMBL" id="JAKLWS010000020">
    <property type="protein sequence ID" value="MCG2589766.1"/>
    <property type="molecule type" value="Genomic_DNA"/>
</dbReference>
<proteinExistence type="predicted"/>
<dbReference type="Gene3D" id="3.30.950.10">
    <property type="entry name" value="Methyltransferase, Cobalt-precorrin-4 Transmethylase, Domain 2"/>
    <property type="match status" value="1"/>
</dbReference>
<dbReference type="InterPro" id="IPR000878">
    <property type="entry name" value="4pyrrol_Mease"/>
</dbReference>
<keyword evidence="5" id="KW-0949">S-adenosyl-L-methionine</keyword>
<dbReference type="Pfam" id="PF00590">
    <property type="entry name" value="TP_methylase"/>
    <property type="match status" value="1"/>
</dbReference>
<dbReference type="GO" id="GO:0008168">
    <property type="term" value="F:methyltransferase activity"/>
    <property type="evidence" value="ECO:0007669"/>
    <property type="project" value="UniProtKB-KW"/>
</dbReference>
<name>A0ABS9KFZ2_9BACT</name>
<evidence type="ECO:0000256" key="3">
    <source>
        <dbReference type="ARBA" id="ARBA00022603"/>
    </source>
</evidence>
<dbReference type="PANTHER" id="PTHR46111:SF2">
    <property type="entry name" value="SAM-DEPENDENT METHYLTRANSFERASE"/>
    <property type="match status" value="1"/>
</dbReference>
<dbReference type="CDD" id="cd11649">
    <property type="entry name" value="RsmI_like"/>
    <property type="match status" value="1"/>
</dbReference>
<dbReference type="InterPro" id="IPR014776">
    <property type="entry name" value="4pyrrole_Mease_sub2"/>
</dbReference>